<comment type="similarity">
    <text evidence="1">Belongs to the UPF0213 family.</text>
</comment>
<feature type="domain" description="GIY-YIG" evidence="2">
    <location>
        <begin position="1"/>
        <end position="75"/>
    </location>
</feature>
<accession>A0A1F8GIP5</accession>
<evidence type="ECO:0000256" key="1">
    <source>
        <dbReference type="ARBA" id="ARBA00007435"/>
    </source>
</evidence>
<comment type="caution">
    <text evidence="3">The sequence shown here is derived from an EMBL/GenBank/DDBJ whole genome shotgun (WGS) entry which is preliminary data.</text>
</comment>
<dbReference type="PROSITE" id="PS50164">
    <property type="entry name" value="GIY_YIG"/>
    <property type="match status" value="1"/>
</dbReference>
<dbReference type="Proteomes" id="UP000178911">
    <property type="component" value="Unassembled WGS sequence"/>
</dbReference>
<evidence type="ECO:0000313" key="3">
    <source>
        <dbReference type="EMBL" id="OGN24588.1"/>
    </source>
</evidence>
<sequence length="87" mass="10488">MPFVYILKSLKDGRYYIGSTINIQQRLKSHQDGYNHSTKRMGRLELVLYQEYDTIQKARKIEIKLKRLKRHDYIDKIVKDGHINIRP</sequence>
<evidence type="ECO:0000313" key="4">
    <source>
        <dbReference type="Proteomes" id="UP000178911"/>
    </source>
</evidence>
<reference evidence="3 4" key="1">
    <citation type="journal article" date="2016" name="Nat. Commun.">
        <title>Thousands of microbial genomes shed light on interconnected biogeochemical processes in an aquifer system.</title>
        <authorList>
            <person name="Anantharaman K."/>
            <person name="Brown C.T."/>
            <person name="Hug L.A."/>
            <person name="Sharon I."/>
            <person name="Castelle C.J."/>
            <person name="Probst A.J."/>
            <person name="Thomas B.C."/>
            <person name="Singh A."/>
            <person name="Wilkins M.J."/>
            <person name="Karaoz U."/>
            <person name="Brodie E.L."/>
            <person name="Williams K.H."/>
            <person name="Hubbard S.S."/>
            <person name="Banfield J.F."/>
        </authorList>
    </citation>
    <scope>NUCLEOTIDE SEQUENCE [LARGE SCALE GENOMIC DNA]</scope>
</reference>
<dbReference type="PANTHER" id="PTHR34477">
    <property type="entry name" value="UPF0213 PROTEIN YHBQ"/>
    <property type="match status" value="1"/>
</dbReference>
<dbReference type="SMART" id="SM00465">
    <property type="entry name" value="GIYc"/>
    <property type="match status" value="1"/>
</dbReference>
<dbReference type="InterPro" id="IPR035901">
    <property type="entry name" value="GIY-YIG_endonuc_sf"/>
</dbReference>
<name>A0A1F8GIP5_9BACT</name>
<dbReference type="PANTHER" id="PTHR34477:SF1">
    <property type="entry name" value="UPF0213 PROTEIN YHBQ"/>
    <property type="match status" value="1"/>
</dbReference>
<organism evidence="3 4">
    <name type="scientific">Candidatus Yanofskybacteria bacterium RIFCSPLOWO2_01_FULL_43_22</name>
    <dbReference type="NCBI Taxonomy" id="1802695"/>
    <lineage>
        <taxon>Bacteria</taxon>
        <taxon>Candidatus Yanofskyibacteriota</taxon>
    </lineage>
</organism>
<dbReference type="InterPro" id="IPR050190">
    <property type="entry name" value="UPF0213_domain"/>
</dbReference>
<dbReference type="STRING" id="1802695.A3A13_00725"/>
<proteinExistence type="inferred from homology"/>
<dbReference type="InterPro" id="IPR000305">
    <property type="entry name" value="GIY-YIG_endonuc"/>
</dbReference>
<protein>
    <recommendedName>
        <fullName evidence="2">GIY-YIG domain-containing protein</fullName>
    </recommendedName>
</protein>
<dbReference type="SUPFAM" id="SSF82771">
    <property type="entry name" value="GIY-YIG endonuclease"/>
    <property type="match status" value="1"/>
</dbReference>
<dbReference type="AlphaFoldDB" id="A0A1F8GIP5"/>
<dbReference type="Gene3D" id="3.40.1440.10">
    <property type="entry name" value="GIY-YIG endonuclease"/>
    <property type="match status" value="1"/>
</dbReference>
<dbReference type="Pfam" id="PF01541">
    <property type="entry name" value="GIY-YIG"/>
    <property type="match status" value="1"/>
</dbReference>
<evidence type="ECO:0000259" key="2">
    <source>
        <dbReference type="PROSITE" id="PS50164"/>
    </source>
</evidence>
<dbReference type="EMBL" id="MGKJ01000010">
    <property type="protein sequence ID" value="OGN24588.1"/>
    <property type="molecule type" value="Genomic_DNA"/>
</dbReference>
<gene>
    <name evidence="3" type="ORF">A3A13_00725</name>
</gene>